<proteinExistence type="predicted"/>
<name>B8HK20_CYAP4</name>
<feature type="transmembrane region" description="Helical" evidence="1">
    <location>
        <begin position="18"/>
        <end position="35"/>
    </location>
</feature>
<dbReference type="KEGG" id="cyn:Cyan7425_4460"/>
<dbReference type="OrthoDB" id="425192at2"/>
<feature type="transmembrane region" description="Helical" evidence="1">
    <location>
        <begin position="77"/>
        <end position="101"/>
    </location>
</feature>
<keyword evidence="1" id="KW-1133">Transmembrane helix</keyword>
<dbReference type="AlphaFoldDB" id="B8HK20"/>
<feature type="transmembrane region" description="Helical" evidence="1">
    <location>
        <begin position="47"/>
        <end position="65"/>
    </location>
</feature>
<organism evidence="2">
    <name type="scientific">Cyanothece sp. (strain PCC 7425 / ATCC 29141)</name>
    <dbReference type="NCBI Taxonomy" id="395961"/>
    <lineage>
        <taxon>Bacteria</taxon>
        <taxon>Bacillati</taxon>
        <taxon>Cyanobacteriota</taxon>
        <taxon>Cyanophyceae</taxon>
        <taxon>Gomontiellales</taxon>
        <taxon>Cyanothecaceae</taxon>
        <taxon>Cyanothece</taxon>
    </lineage>
</organism>
<gene>
    <name evidence="2" type="ordered locus">Cyan7425_4460</name>
</gene>
<dbReference type="EMBL" id="CP001344">
    <property type="protein sequence ID" value="ACL46770.1"/>
    <property type="molecule type" value="Genomic_DNA"/>
</dbReference>
<dbReference type="STRING" id="395961.Cyan7425_4460"/>
<dbReference type="HOGENOM" id="CLU_133778_0_0_3"/>
<evidence type="ECO:0000256" key="1">
    <source>
        <dbReference type="SAM" id="Phobius"/>
    </source>
</evidence>
<accession>B8HK20</accession>
<keyword evidence="1" id="KW-0812">Transmembrane</keyword>
<keyword evidence="1" id="KW-0472">Membrane</keyword>
<evidence type="ECO:0000313" key="2">
    <source>
        <dbReference type="EMBL" id="ACL46770.1"/>
    </source>
</evidence>
<dbReference type="eggNOG" id="ENOG503345Y">
    <property type="taxonomic scope" value="Bacteria"/>
</dbReference>
<protein>
    <submittedName>
        <fullName evidence="2">Uncharacterized protein</fullName>
    </submittedName>
</protein>
<reference evidence="2" key="1">
    <citation type="submission" date="2009-01" db="EMBL/GenBank/DDBJ databases">
        <title>Complete sequence of chromosome Cyanothece sp. PCC 7425.</title>
        <authorList>
            <consortium name="US DOE Joint Genome Institute"/>
            <person name="Lucas S."/>
            <person name="Copeland A."/>
            <person name="Lapidus A."/>
            <person name="Glavina del Rio T."/>
            <person name="Dalin E."/>
            <person name="Tice H."/>
            <person name="Bruce D."/>
            <person name="Goodwin L."/>
            <person name="Pitluck S."/>
            <person name="Sims D."/>
            <person name="Meineke L."/>
            <person name="Brettin T."/>
            <person name="Detter J.C."/>
            <person name="Han C."/>
            <person name="Larimer F."/>
            <person name="Land M."/>
            <person name="Hauser L."/>
            <person name="Kyrpides N."/>
            <person name="Ovchinnikova G."/>
            <person name="Liberton M."/>
            <person name="Stoeckel J."/>
            <person name="Banerjee A."/>
            <person name="Singh A."/>
            <person name="Page L."/>
            <person name="Sato H."/>
            <person name="Zhao L."/>
            <person name="Sherman L."/>
            <person name="Pakrasi H."/>
            <person name="Richardson P."/>
        </authorList>
    </citation>
    <scope>NUCLEOTIDE SEQUENCE</scope>
    <source>
        <strain evidence="2">PCC 7425</strain>
    </source>
</reference>
<sequence>MDQFEEAFDNQDLKRLQLLIYLVPVFGLVPALWRLSQRKCDRQQRVVSRLSVTLALSWLLAYLLLNTGANVSSEAGWQVSLLLLNGLVTSSYFLTSLWLMLQVWQKQPPHLPGFSRIAKHLP</sequence>